<dbReference type="Gene3D" id="3.20.20.140">
    <property type="entry name" value="Metal-dependent hydrolases"/>
    <property type="match status" value="1"/>
</dbReference>
<proteinExistence type="predicted"/>
<dbReference type="EMBL" id="PEWZ01000009">
    <property type="protein sequence ID" value="PIU36338.1"/>
    <property type="molecule type" value="Genomic_DNA"/>
</dbReference>
<name>A0A2M6YS56_9BACT</name>
<dbReference type="InterPro" id="IPR003141">
    <property type="entry name" value="Pol/His_phosphatase_N"/>
</dbReference>
<dbReference type="InterPro" id="IPR004013">
    <property type="entry name" value="PHP_dom"/>
</dbReference>
<evidence type="ECO:0000256" key="3">
    <source>
        <dbReference type="ARBA" id="ARBA00022695"/>
    </source>
</evidence>
<evidence type="ECO:0000256" key="1">
    <source>
        <dbReference type="ARBA" id="ARBA00012417"/>
    </source>
</evidence>
<dbReference type="EC" id="2.7.7.7" evidence="1"/>
<keyword evidence="3" id="KW-0548">Nucleotidyltransferase</keyword>
<dbReference type="Gene3D" id="1.10.150.870">
    <property type="match status" value="1"/>
</dbReference>
<sequence length="920" mass="103488">SLLDGLPKIADLVKYVKELDMEAVALTDHGVMYGAIEFYKECRAAEIKPLIGMEGYTVNKDHREKEGKENKENNHIVLIAQNYQGYKNLMKLSTIAHLEGFYYRPRFDKATLQKYKDGLICLSSCPKGEIGQALISGDWEKGKQIASWYQEVFGKDYFLEIQRHKYSDFIDKTPEAAIKDSLRKSQKDENTWVNGVVKLSRELGIPLVATNDVHYLRQTDAVAQDALVCIYTARNVSDLNRLRYVDSPSLHLRSPEEMSELFSDFPDALENTVKIADKVNLEIELGKWYFPNIELPKGKTALEFLNESCWEKLPVKYPNPSSSVKDRLQYELDVIIKKGYAPYFLMMADLVNWCTKKGIVTNTRGSAAGSLVSYVLGITTVDPLKYGLPFERFLNPFRPKPPDIDLDIADNHRDELIEYVVEKYGSNKVAQICTFGSMLARAAVRDIGRVLGHPYSIPDRIAKLIPLGSQGFPMTITHAIEITPELHELYAGDPPSRQILDLAKEIEGNVRHASVHAAGIVISPSEMTDYCPLQLEPNGSKIITQYEMHACEDIGLVKFDILGIRNLSILNAAVEIIEKQTGEKVDLAHLPIDDKKTFEMLTRGETMGVFQLGGSGMTKWLKELKPNRIEDLMVMIALFRPGPLANIPEFIARKNKKKKVTYMHPKMEKFLDKSYGLLVYQEDVLFTALELAGYNWETVDKLRTAIGKKIPAEMAKQHEIFVDGCQKSSGMTKEEAEKLWALFVPFQGYGFNKAHAASYGIVSYQTAYLKAHWPVDYMTALLTAESGDTDKIVEGITECRNMGIAVLAPDINKSRGDFDIEKNEKSLGGKAIRFGLNAIKNVGEAALEEIIGAREKEGEFLSFSDFYLRVNGQKVNKKVLESLIKSGAMDRFGKRSAMLAGLDSLRLKCDQILKQKSQGQ</sequence>
<dbReference type="SUPFAM" id="SSF89550">
    <property type="entry name" value="PHP domain-like"/>
    <property type="match status" value="1"/>
</dbReference>
<dbReference type="Gene3D" id="1.10.10.1600">
    <property type="entry name" value="Bacterial DNA polymerase III alpha subunit, thumb domain"/>
    <property type="match status" value="1"/>
</dbReference>
<dbReference type="InterPro" id="IPR016195">
    <property type="entry name" value="Pol/histidinol_Pase-like"/>
</dbReference>
<dbReference type="GO" id="GO:0006260">
    <property type="term" value="P:DNA replication"/>
    <property type="evidence" value="ECO:0007669"/>
    <property type="project" value="UniProtKB-KW"/>
</dbReference>
<evidence type="ECO:0000256" key="5">
    <source>
        <dbReference type="ARBA" id="ARBA00022932"/>
    </source>
</evidence>
<keyword evidence="4" id="KW-0235">DNA replication</keyword>
<dbReference type="InterPro" id="IPR041931">
    <property type="entry name" value="DNA_pol3_alpha_thumb_dom"/>
</dbReference>
<dbReference type="GO" id="GO:0008408">
    <property type="term" value="F:3'-5' exonuclease activity"/>
    <property type="evidence" value="ECO:0007669"/>
    <property type="project" value="InterPro"/>
</dbReference>
<dbReference type="Pfam" id="PF07733">
    <property type="entry name" value="DNA_pol3_alpha"/>
    <property type="match status" value="1"/>
</dbReference>
<evidence type="ECO:0000259" key="7">
    <source>
        <dbReference type="SMART" id="SM00481"/>
    </source>
</evidence>
<keyword evidence="2" id="KW-0808">Transferase</keyword>
<feature type="non-terminal residue" evidence="8">
    <location>
        <position position="1"/>
    </location>
</feature>
<dbReference type="PANTHER" id="PTHR32294:SF0">
    <property type="entry name" value="DNA POLYMERASE III SUBUNIT ALPHA"/>
    <property type="match status" value="1"/>
</dbReference>
<dbReference type="NCBIfam" id="NF004226">
    <property type="entry name" value="PRK05673.1"/>
    <property type="match status" value="1"/>
</dbReference>
<dbReference type="Pfam" id="PF17657">
    <property type="entry name" value="DNA_pol3_finger"/>
    <property type="match status" value="1"/>
</dbReference>
<comment type="caution">
    <text evidence="8">The sequence shown here is derived from an EMBL/GenBank/DDBJ whole genome shotgun (WGS) entry which is preliminary data.</text>
</comment>
<evidence type="ECO:0000313" key="8">
    <source>
        <dbReference type="EMBL" id="PIU36338.1"/>
    </source>
</evidence>
<dbReference type="CDD" id="cd12113">
    <property type="entry name" value="PHP_PolIIIA_DnaE3"/>
    <property type="match status" value="1"/>
</dbReference>
<organism evidence="8 9">
    <name type="scientific">Candidatus Shapirobacteria bacterium CG07_land_8_20_14_0_80_39_18</name>
    <dbReference type="NCBI Taxonomy" id="1974882"/>
    <lineage>
        <taxon>Bacteria</taxon>
        <taxon>Candidatus Shapironibacteriota</taxon>
    </lineage>
</organism>
<accession>A0A2M6YS56</accession>
<keyword evidence="5" id="KW-0239">DNA-directed DNA polymerase</keyword>
<dbReference type="SMART" id="SM00481">
    <property type="entry name" value="POLIIIAc"/>
    <property type="match status" value="1"/>
</dbReference>
<evidence type="ECO:0000256" key="6">
    <source>
        <dbReference type="ARBA" id="ARBA00049244"/>
    </source>
</evidence>
<protein>
    <recommendedName>
        <fullName evidence="1">DNA-directed DNA polymerase</fullName>
        <ecNumber evidence="1">2.7.7.7</ecNumber>
    </recommendedName>
</protein>
<evidence type="ECO:0000256" key="4">
    <source>
        <dbReference type="ARBA" id="ARBA00022705"/>
    </source>
</evidence>
<dbReference type="Proteomes" id="UP000229502">
    <property type="component" value="Unassembled WGS sequence"/>
</dbReference>
<evidence type="ECO:0000256" key="2">
    <source>
        <dbReference type="ARBA" id="ARBA00022679"/>
    </source>
</evidence>
<dbReference type="GO" id="GO:0003887">
    <property type="term" value="F:DNA-directed DNA polymerase activity"/>
    <property type="evidence" value="ECO:0007669"/>
    <property type="project" value="UniProtKB-KW"/>
</dbReference>
<dbReference type="InterPro" id="IPR004805">
    <property type="entry name" value="DnaE2/DnaE/PolC"/>
</dbReference>
<dbReference type="AlphaFoldDB" id="A0A2M6YS56"/>
<gene>
    <name evidence="8" type="ORF">COT03_00115</name>
</gene>
<reference evidence="9" key="1">
    <citation type="submission" date="2017-09" db="EMBL/GenBank/DDBJ databases">
        <title>Depth-based differentiation of microbial function through sediment-hosted aquifers and enrichment of novel symbionts in the deep terrestrial subsurface.</title>
        <authorList>
            <person name="Probst A.J."/>
            <person name="Ladd B."/>
            <person name="Jarett J.K."/>
            <person name="Geller-Mcgrath D.E."/>
            <person name="Sieber C.M.K."/>
            <person name="Emerson J.B."/>
            <person name="Anantharaman K."/>
            <person name="Thomas B.C."/>
            <person name="Malmstrom R."/>
            <person name="Stieglmeier M."/>
            <person name="Klingl A."/>
            <person name="Woyke T."/>
            <person name="Ryan C.M."/>
            <person name="Banfield J.F."/>
        </authorList>
    </citation>
    <scope>NUCLEOTIDE SEQUENCE [LARGE SCALE GENOMIC DNA]</scope>
</reference>
<dbReference type="PANTHER" id="PTHR32294">
    <property type="entry name" value="DNA POLYMERASE III SUBUNIT ALPHA"/>
    <property type="match status" value="1"/>
</dbReference>
<feature type="non-terminal residue" evidence="8">
    <location>
        <position position="920"/>
    </location>
</feature>
<dbReference type="InterPro" id="IPR029460">
    <property type="entry name" value="DNAPol_HHH"/>
</dbReference>
<feature type="domain" description="Polymerase/histidinol phosphatase N-terminal" evidence="7">
    <location>
        <begin position="1"/>
        <end position="59"/>
    </location>
</feature>
<dbReference type="InterPro" id="IPR040982">
    <property type="entry name" value="DNA_pol3_finger"/>
</dbReference>
<dbReference type="InterPro" id="IPR011708">
    <property type="entry name" value="DNA_pol3_alpha_NTPase_dom"/>
</dbReference>
<dbReference type="NCBIfam" id="TIGR00594">
    <property type="entry name" value="polc"/>
    <property type="match status" value="1"/>
</dbReference>
<dbReference type="Pfam" id="PF02811">
    <property type="entry name" value="PHP"/>
    <property type="match status" value="1"/>
</dbReference>
<dbReference type="Pfam" id="PF14579">
    <property type="entry name" value="HHH_6"/>
    <property type="match status" value="1"/>
</dbReference>
<comment type="catalytic activity">
    <reaction evidence="6">
        <text>DNA(n) + a 2'-deoxyribonucleoside 5'-triphosphate = DNA(n+1) + diphosphate</text>
        <dbReference type="Rhea" id="RHEA:22508"/>
        <dbReference type="Rhea" id="RHEA-COMP:17339"/>
        <dbReference type="Rhea" id="RHEA-COMP:17340"/>
        <dbReference type="ChEBI" id="CHEBI:33019"/>
        <dbReference type="ChEBI" id="CHEBI:61560"/>
        <dbReference type="ChEBI" id="CHEBI:173112"/>
        <dbReference type="EC" id="2.7.7.7"/>
    </reaction>
</comment>
<evidence type="ECO:0000313" key="9">
    <source>
        <dbReference type="Proteomes" id="UP000229502"/>
    </source>
</evidence>